<keyword evidence="4" id="KW-0812">Transmembrane</keyword>
<keyword evidence="1" id="KW-0645">Protease</keyword>
<dbReference type="InterPro" id="IPR019533">
    <property type="entry name" value="Peptidase_S26"/>
</dbReference>
<dbReference type="GO" id="GO:0006465">
    <property type="term" value="P:signal peptide processing"/>
    <property type="evidence" value="ECO:0007669"/>
    <property type="project" value="InterPro"/>
</dbReference>
<proteinExistence type="predicted"/>
<evidence type="ECO:0000313" key="7">
    <source>
        <dbReference type="Proteomes" id="UP000825729"/>
    </source>
</evidence>
<dbReference type="NCBIfam" id="TIGR02227">
    <property type="entry name" value="sigpep_I_bact"/>
    <property type="match status" value="1"/>
</dbReference>
<evidence type="ECO:0000256" key="3">
    <source>
        <dbReference type="PIRSR" id="PIRSR600223-1"/>
    </source>
</evidence>
<gene>
    <name evidence="6" type="ORF">H6P81_017715</name>
</gene>
<accession>A0AAV7E0E2</accession>
<dbReference type="InterPro" id="IPR019756">
    <property type="entry name" value="Pept_S26A_signal_pept_1_Ser-AS"/>
</dbReference>
<dbReference type="CDD" id="cd06530">
    <property type="entry name" value="S26_SPase_I"/>
    <property type="match status" value="1"/>
</dbReference>
<dbReference type="InterPro" id="IPR000223">
    <property type="entry name" value="Pept_S26A_signal_pept_1"/>
</dbReference>
<feature type="active site" evidence="3">
    <location>
        <position position="80"/>
    </location>
</feature>
<organism evidence="6 7">
    <name type="scientific">Aristolochia fimbriata</name>
    <name type="common">White veined hardy Dutchman's pipe vine</name>
    <dbReference type="NCBI Taxonomy" id="158543"/>
    <lineage>
        <taxon>Eukaryota</taxon>
        <taxon>Viridiplantae</taxon>
        <taxon>Streptophyta</taxon>
        <taxon>Embryophyta</taxon>
        <taxon>Tracheophyta</taxon>
        <taxon>Spermatophyta</taxon>
        <taxon>Magnoliopsida</taxon>
        <taxon>Magnoliidae</taxon>
        <taxon>Piperales</taxon>
        <taxon>Aristolochiaceae</taxon>
        <taxon>Aristolochia</taxon>
    </lineage>
</organism>
<feature type="transmembrane region" description="Helical" evidence="4">
    <location>
        <begin position="176"/>
        <end position="196"/>
    </location>
</feature>
<dbReference type="Gene3D" id="2.10.109.10">
    <property type="entry name" value="Umud Fragment, subunit A"/>
    <property type="match status" value="1"/>
</dbReference>
<sequence>MNLAKFSSCFDLLCCRWMPCHELFPYVPLSCFFEWPVNGANLTRSLLNDWWPDREAMKSLLALLMIFTMLAEMREIMSWSMYPTFHKGDKFVVEKVTYCFRRPSIHEIVLFRVPMNIQERRYEKDLFLKRVVAMAGDTVEVKHGFLYVNGRVQREDFILEPASYTMLETVRSYCHNFLLIYSVVSFCCFVCLQHVFLNNILE</sequence>
<dbReference type="GO" id="GO:0009535">
    <property type="term" value="C:chloroplast thylakoid membrane"/>
    <property type="evidence" value="ECO:0007669"/>
    <property type="project" value="TreeGrafter"/>
</dbReference>
<feature type="active site" evidence="3">
    <location>
        <position position="129"/>
    </location>
</feature>
<dbReference type="AlphaFoldDB" id="A0AAV7E0E2"/>
<dbReference type="SUPFAM" id="SSF51306">
    <property type="entry name" value="LexA/Signal peptidase"/>
    <property type="match status" value="1"/>
</dbReference>
<dbReference type="Proteomes" id="UP000825729">
    <property type="component" value="Unassembled WGS sequence"/>
</dbReference>
<keyword evidence="4" id="KW-1133">Transmembrane helix</keyword>
<keyword evidence="7" id="KW-1185">Reference proteome</keyword>
<comment type="caution">
    <text evidence="6">The sequence shown here is derived from an EMBL/GenBank/DDBJ whole genome shotgun (WGS) entry which is preliminary data.</text>
</comment>
<name>A0AAV7E0E2_ARIFI</name>
<keyword evidence="4" id="KW-0472">Membrane</keyword>
<protein>
    <recommendedName>
        <fullName evidence="5">Peptidase S26 domain-containing protein</fullName>
    </recommendedName>
</protein>
<evidence type="ECO:0000256" key="4">
    <source>
        <dbReference type="SAM" id="Phobius"/>
    </source>
</evidence>
<evidence type="ECO:0000256" key="1">
    <source>
        <dbReference type="ARBA" id="ARBA00022670"/>
    </source>
</evidence>
<dbReference type="PANTHER" id="PTHR43390:SF10">
    <property type="entry name" value="PEPTIDASE S26 DOMAIN-CONTAINING PROTEIN"/>
    <property type="match status" value="1"/>
</dbReference>
<dbReference type="EMBL" id="JAINDJ010000007">
    <property type="protein sequence ID" value="KAG9441861.1"/>
    <property type="molecule type" value="Genomic_DNA"/>
</dbReference>
<keyword evidence="2" id="KW-0378">Hydrolase</keyword>
<dbReference type="PROSITE" id="PS00501">
    <property type="entry name" value="SPASE_I_1"/>
    <property type="match status" value="1"/>
</dbReference>
<evidence type="ECO:0000313" key="6">
    <source>
        <dbReference type="EMBL" id="KAG9441861.1"/>
    </source>
</evidence>
<reference evidence="6 7" key="1">
    <citation type="submission" date="2021-07" db="EMBL/GenBank/DDBJ databases">
        <title>The Aristolochia fimbriata genome: insights into angiosperm evolution, floral development and chemical biosynthesis.</title>
        <authorList>
            <person name="Jiao Y."/>
        </authorList>
    </citation>
    <scope>NUCLEOTIDE SEQUENCE [LARGE SCALE GENOMIC DNA]</scope>
    <source>
        <strain evidence="6">IBCAS-2021</strain>
        <tissue evidence="6">Leaf</tissue>
    </source>
</reference>
<dbReference type="GO" id="GO:0010027">
    <property type="term" value="P:thylakoid membrane organization"/>
    <property type="evidence" value="ECO:0007669"/>
    <property type="project" value="TreeGrafter"/>
</dbReference>
<dbReference type="GO" id="GO:0004252">
    <property type="term" value="F:serine-type endopeptidase activity"/>
    <property type="evidence" value="ECO:0007669"/>
    <property type="project" value="InterPro"/>
</dbReference>
<evidence type="ECO:0000259" key="5">
    <source>
        <dbReference type="Pfam" id="PF10502"/>
    </source>
</evidence>
<feature type="domain" description="Peptidase S26" evidence="5">
    <location>
        <begin position="60"/>
        <end position="165"/>
    </location>
</feature>
<dbReference type="Pfam" id="PF10502">
    <property type="entry name" value="Peptidase_S26"/>
    <property type="match status" value="1"/>
</dbReference>
<dbReference type="PANTHER" id="PTHR43390">
    <property type="entry name" value="SIGNAL PEPTIDASE I"/>
    <property type="match status" value="1"/>
</dbReference>
<evidence type="ECO:0000256" key="2">
    <source>
        <dbReference type="ARBA" id="ARBA00022801"/>
    </source>
</evidence>
<dbReference type="InterPro" id="IPR036286">
    <property type="entry name" value="LexA/Signal_pep-like_sf"/>
</dbReference>